<evidence type="ECO:0000313" key="2">
    <source>
        <dbReference type="Proteomes" id="UP000276133"/>
    </source>
</evidence>
<dbReference type="AlphaFoldDB" id="A0A3M7QLS7"/>
<sequence>MYNFLLKAKNCICSAPNNNSKVILFDALWMSEPWIVPRAISFHNKIDCLNNILVLRKKAAFYCDCIQGKH</sequence>
<reference evidence="1 2" key="1">
    <citation type="journal article" date="2018" name="Sci. Rep.">
        <title>Genomic signatures of local adaptation to the degree of environmental predictability in rotifers.</title>
        <authorList>
            <person name="Franch-Gras L."/>
            <person name="Hahn C."/>
            <person name="Garcia-Roger E.M."/>
            <person name="Carmona M.J."/>
            <person name="Serra M."/>
            <person name="Gomez A."/>
        </authorList>
    </citation>
    <scope>NUCLEOTIDE SEQUENCE [LARGE SCALE GENOMIC DNA]</scope>
    <source>
        <strain evidence="1">HYR1</strain>
    </source>
</reference>
<comment type="caution">
    <text evidence="1">The sequence shown here is derived from an EMBL/GenBank/DDBJ whole genome shotgun (WGS) entry which is preliminary data.</text>
</comment>
<name>A0A3M7QLS7_BRAPC</name>
<evidence type="ECO:0000313" key="1">
    <source>
        <dbReference type="EMBL" id="RNA12272.1"/>
    </source>
</evidence>
<accession>A0A3M7QLS7</accession>
<protein>
    <submittedName>
        <fullName evidence="1">Uncharacterized protein</fullName>
    </submittedName>
</protein>
<organism evidence="1 2">
    <name type="scientific">Brachionus plicatilis</name>
    <name type="common">Marine rotifer</name>
    <name type="synonym">Brachionus muelleri</name>
    <dbReference type="NCBI Taxonomy" id="10195"/>
    <lineage>
        <taxon>Eukaryota</taxon>
        <taxon>Metazoa</taxon>
        <taxon>Spiralia</taxon>
        <taxon>Gnathifera</taxon>
        <taxon>Rotifera</taxon>
        <taxon>Eurotatoria</taxon>
        <taxon>Monogononta</taxon>
        <taxon>Pseudotrocha</taxon>
        <taxon>Ploima</taxon>
        <taxon>Brachionidae</taxon>
        <taxon>Brachionus</taxon>
    </lineage>
</organism>
<dbReference type="EMBL" id="REGN01005730">
    <property type="protein sequence ID" value="RNA12272.1"/>
    <property type="molecule type" value="Genomic_DNA"/>
</dbReference>
<dbReference type="Proteomes" id="UP000276133">
    <property type="component" value="Unassembled WGS sequence"/>
</dbReference>
<proteinExistence type="predicted"/>
<gene>
    <name evidence="1" type="ORF">BpHYR1_004839</name>
</gene>
<keyword evidence="2" id="KW-1185">Reference proteome</keyword>